<evidence type="ECO:0000313" key="2">
    <source>
        <dbReference type="Proteomes" id="UP000677537"/>
    </source>
</evidence>
<keyword evidence="2" id="KW-1185">Reference proteome</keyword>
<reference evidence="1" key="1">
    <citation type="submission" date="2021-03" db="EMBL/GenBank/DDBJ databases">
        <authorList>
            <person name="So Y."/>
        </authorList>
    </citation>
    <scope>NUCLEOTIDE SEQUENCE</scope>
    <source>
        <strain evidence="1">SG15</strain>
    </source>
</reference>
<gene>
    <name evidence="1" type="ORF">J5Y10_14500</name>
</gene>
<protein>
    <recommendedName>
        <fullName evidence="3">Helix-turn-helix domain-containing protein</fullName>
    </recommendedName>
</protein>
<organism evidence="1 2">
    <name type="scientific">Roseomonas indoligenes</name>
    <dbReference type="NCBI Taxonomy" id="2820811"/>
    <lineage>
        <taxon>Bacteria</taxon>
        <taxon>Pseudomonadati</taxon>
        <taxon>Pseudomonadota</taxon>
        <taxon>Alphaproteobacteria</taxon>
        <taxon>Acetobacterales</taxon>
        <taxon>Roseomonadaceae</taxon>
        <taxon>Roseomonas</taxon>
    </lineage>
</organism>
<dbReference type="EMBL" id="JAGIZA010000008">
    <property type="protein sequence ID" value="MBP0493992.1"/>
    <property type="molecule type" value="Genomic_DNA"/>
</dbReference>
<proteinExistence type="predicted"/>
<dbReference type="AlphaFoldDB" id="A0A940S8D3"/>
<evidence type="ECO:0000313" key="1">
    <source>
        <dbReference type="EMBL" id="MBP0493992.1"/>
    </source>
</evidence>
<sequence length="68" mass="7278">MKTRSSPEKIAFTVAEAVASTGIGRTRIFELIKEGQLEARKLGSKTLIPAPSLRSLVDGLPIARRTAA</sequence>
<comment type="caution">
    <text evidence="1">The sequence shown here is derived from an EMBL/GenBank/DDBJ whole genome shotgun (WGS) entry which is preliminary data.</text>
</comment>
<accession>A0A940S8D3</accession>
<name>A0A940S8D3_9PROT</name>
<evidence type="ECO:0008006" key="3">
    <source>
        <dbReference type="Google" id="ProtNLM"/>
    </source>
</evidence>
<dbReference type="Proteomes" id="UP000677537">
    <property type="component" value="Unassembled WGS sequence"/>
</dbReference>
<dbReference type="RefSeq" id="WP_209374740.1">
    <property type="nucleotide sequence ID" value="NZ_JAGIZA010000008.1"/>
</dbReference>